<name>A0A1Y5T9C1_9RHOB</name>
<keyword evidence="2" id="KW-0223">Dioxygenase</keyword>
<dbReference type="Pfam" id="PF00903">
    <property type="entry name" value="Glyoxalase"/>
    <property type="match status" value="1"/>
</dbReference>
<accession>A0A1Y5T9C1</accession>
<dbReference type="Proteomes" id="UP000193827">
    <property type="component" value="Unassembled WGS sequence"/>
</dbReference>
<dbReference type="PROSITE" id="PS51819">
    <property type="entry name" value="VOC"/>
    <property type="match status" value="1"/>
</dbReference>
<reference evidence="2 3" key="1">
    <citation type="submission" date="2017-03" db="EMBL/GenBank/DDBJ databases">
        <authorList>
            <person name="Afonso C.L."/>
            <person name="Miller P.J."/>
            <person name="Scott M.A."/>
            <person name="Spackman E."/>
            <person name="Goraichik I."/>
            <person name="Dimitrov K.M."/>
            <person name="Suarez D.L."/>
            <person name="Swayne D.E."/>
        </authorList>
    </citation>
    <scope>NUCLEOTIDE SEQUENCE [LARGE SCALE GENOMIC DNA]</scope>
    <source>
        <strain evidence="2 3">CECT 8287</strain>
    </source>
</reference>
<dbReference type="OrthoDB" id="2613830at2"/>
<evidence type="ECO:0000313" key="2">
    <source>
        <dbReference type="EMBL" id="SLN58527.1"/>
    </source>
</evidence>
<keyword evidence="2" id="KW-0560">Oxidoreductase</keyword>
<dbReference type="Gene3D" id="3.10.180.10">
    <property type="entry name" value="2,3-Dihydroxybiphenyl 1,2-Dioxygenase, domain 1"/>
    <property type="match status" value="1"/>
</dbReference>
<keyword evidence="3" id="KW-1185">Reference proteome</keyword>
<dbReference type="GO" id="GO:0051213">
    <property type="term" value="F:dioxygenase activity"/>
    <property type="evidence" value="ECO:0007669"/>
    <property type="project" value="UniProtKB-KW"/>
</dbReference>
<dbReference type="EMBL" id="FWFL01000009">
    <property type="protein sequence ID" value="SLN58527.1"/>
    <property type="molecule type" value="Genomic_DNA"/>
</dbReference>
<dbReference type="InterPro" id="IPR029068">
    <property type="entry name" value="Glyas_Bleomycin-R_OHBP_Dase"/>
</dbReference>
<dbReference type="InterPro" id="IPR037523">
    <property type="entry name" value="VOC_core"/>
</dbReference>
<protein>
    <submittedName>
        <fullName evidence="2">Glyoxalase/Bleomycin resistance protein/Dioxygenase superfamily protein</fullName>
    </submittedName>
</protein>
<evidence type="ECO:0000313" key="3">
    <source>
        <dbReference type="Proteomes" id="UP000193827"/>
    </source>
</evidence>
<dbReference type="SUPFAM" id="SSF54593">
    <property type="entry name" value="Glyoxalase/Bleomycin resistance protein/Dihydroxybiphenyl dioxygenase"/>
    <property type="match status" value="1"/>
</dbReference>
<sequence>MDTESTTLGIDHLGLTVADLQASLEFFTKALGWEKFGGNPDYPSAYVTDGHAKLTLWQQKNRGSGFDRHTNVGLHHTALKLPDAAALQRLYERVKDWPGVEVEFAPELSGKGPKQHFMILEPGGTRLEFSYDPR</sequence>
<dbReference type="AlphaFoldDB" id="A0A1Y5T9C1"/>
<dbReference type="RefSeq" id="WP_085893362.1">
    <property type="nucleotide sequence ID" value="NZ_FWFL01000009.1"/>
</dbReference>
<gene>
    <name evidence="2" type="ORF">PEL8287_03135</name>
</gene>
<dbReference type="InterPro" id="IPR004360">
    <property type="entry name" value="Glyas_Fos-R_dOase_dom"/>
</dbReference>
<proteinExistence type="predicted"/>
<organism evidence="2 3">
    <name type="scientific">Roseovarius litorisediminis</name>
    <dbReference type="NCBI Taxonomy" id="1312363"/>
    <lineage>
        <taxon>Bacteria</taxon>
        <taxon>Pseudomonadati</taxon>
        <taxon>Pseudomonadota</taxon>
        <taxon>Alphaproteobacteria</taxon>
        <taxon>Rhodobacterales</taxon>
        <taxon>Roseobacteraceae</taxon>
        <taxon>Roseovarius</taxon>
    </lineage>
</organism>
<evidence type="ECO:0000259" key="1">
    <source>
        <dbReference type="PROSITE" id="PS51819"/>
    </source>
</evidence>
<feature type="domain" description="VOC" evidence="1">
    <location>
        <begin position="9"/>
        <end position="132"/>
    </location>
</feature>